<dbReference type="EMBL" id="JBHFAB010000006">
    <property type="protein sequence ID" value="MFC1416971.1"/>
    <property type="molecule type" value="Genomic_DNA"/>
</dbReference>
<protein>
    <submittedName>
        <fullName evidence="5">ATP-binding cassette domain-containing protein</fullName>
    </submittedName>
</protein>
<sequence>MRLDGIALRYGLRDPWVLYGVDLDVPTGQLIRAQGGNGGGKSTLLRLVAGVRTPTRGSVRDQPARRAYVPERFPAALPFTAHDYLCHLGRIHGLRGAEPARRADALLDRFGAAAFARTPLAELSKGTCQKVAVAQALLGEPELLVLDEAWTGLDQASRAELDAAVDERLAQGGTVLFVDHDPGRLADRPTLRWQVGDGSVTATDAPSKSAASTTATTTTVRITLTADAALLSELRNDPRVRIEQTEALT</sequence>
<proteinExistence type="predicted"/>
<dbReference type="InterPro" id="IPR003439">
    <property type="entry name" value="ABC_transporter-like_ATP-bd"/>
</dbReference>
<dbReference type="PANTHER" id="PTHR42939">
    <property type="entry name" value="ABC TRANSPORTER ATP-BINDING PROTEIN ALBC-RELATED"/>
    <property type="match status" value="1"/>
</dbReference>
<evidence type="ECO:0000313" key="5">
    <source>
        <dbReference type="EMBL" id="MFC1416971.1"/>
    </source>
</evidence>
<dbReference type="RefSeq" id="WP_380534676.1">
    <property type="nucleotide sequence ID" value="NZ_JBHFAB010000006.1"/>
</dbReference>
<dbReference type="GO" id="GO:0005524">
    <property type="term" value="F:ATP binding"/>
    <property type="evidence" value="ECO:0007669"/>
    <property type="project" value="UniProtKB-KW"/>
</dbReference>
<evidence type="ECO:0000259" key="4">
    <source>
        <dbReference type="PROSITE" id="PS50893"/>
    </source>
</evidence>
<keyword evidence="6" id="KW-1185">Reference proteome</keyword>
<dbReference type="PANTHER" id="PTHR42939:SF1">
    <property type="entry name" value="ABC TRANSPORTER ATP-BINDING PROTEIN ALBC-RELATED"/>
    <property type="match status" value="1"/>
</dbReference>
<dbReference type="PROSITE" id="PS50893">
    <property type="entry name" value="ABC_TRANSPORTER_2"/>
    <property type="match status" value="1"/>
</dbReference>
<keyword evidence="1" id="KW-0813">Transport</keyword>
<name>A0ABV6VT83_9ACTN</name>
<organism evidence="5 6">
    <name type="scientific">Streptacidiphilus cavernicola</name>
    <dbReference type="NCBI Taxonomy" id="3342716"/>
    <lineage>
        <taxon>Bacteria</taxon>
        <taxon>Bacillati</taxon>
        <taxon>Actinomycetota</taxon>
        <taxon>Actinomycetes</taxon>
        <taxon>Kitasatosporales</taxon>
        <taxon>Streptomycetaceae</taxon>
        <taxon>Streptacidiphilus</taxon>
    </lineage>
</organism>
<dbReference type="InterPro" id="IPR051782">
    <property type="entry name" value="ABC_Transporter_VariousFunc"/>
</dbReference>
<dbReference type="SUPFAM" id="SSF52540">
    <property type="entry name" value="P-loop containing nucleoside triphosphate hydrolases"/>
    <property type="match status" value="1"/>
</dbReference>
<dbReference type="Proteomes" id="UP001592531">
    <property type="component" value="Unassembled WGS sequence"/>
</dbReference>
<accession>A0ABV6VT83</accession>
<dbReference type="Pfam" id="PF00005">
    <property type="entry name" value="ABC_tran"/>
    <property type="match status" value="1"/>
</dbReference>
<keyword evidence="2" id="KW-0547">Nucleotide-binding</keyword>
<feature type="domain" description="ABC transporter" evidence="4">
    <location>
        <begin position="1"/>
        <end position="222"/>
    </location>
</feature>
<evidence type="ECO:0000256" key="3">
    <source>
        <dbReference type="ARBA" id="ARBA00022840"/>
    </source>
</evidence>
<dbReference type="InterPro" id="IPR027417">
    <property type="entry name" value="P-loop_NTPase"/>
</dbReference>
<dbReference type="InterPro" id="IPR003593">
    <property type="entry name" value="AAA+_ATPase"/>
</dbReference>
<dbReference type="Gene3D" id="3.40.50.300">
    <property type="entry name" value="P-loop containing nucleotide triphosphate hydrolases"/>
    <property type="match status" value="1"/>
</dbReference>
<keyword evidence="3 5" id="KW-0067">ATP-binding</keyword>
<evidence type="ECO:0000256" key="2">
    <source>
        <dbReference type="ARBA" id="ARBA00022741"/>
    </source>
</evidence>
<reference evidence="5 6" key="1">
    <citation type="submission" date="2024-09" db="EMBL/GenBank/DDBJ databases">
        <authorList>
            <person name="Lee S.D."/>
        </authorList>
    </citation>
    <scope>NUCLEOTIDE SEQUENCE [LARGE SCALE GENOMIC DNA]</scope>
    <source>
        <strain evidence="5 6">N8-3</strain>
    </source>
</reference>
<dbReference type="SMART" id="SM00382">
    <property type="entry name" value="AAA"/>
    <property type="match status" value="1"/>
</dbReference>
<evidence type="ECO:0000313" key="6">
    <source>
        <dbReference type="Proteomes" id="UP001592531"/>
    </source>
</evidence>
<gene>
    <name evidence="5" type="ORF">ACEZDE_09980</name>
</gene>
<evidence type="ECO:0000256" key="1">
    <source>
        <dbReference type="ARBA" id="ARBA00022448"/>
    </source>
</evidence>
<comment type="caution">
    <text evidence="5">The sequence shown here is derived from an EMBL/GenBank/DDBJ whole genome shotgun (WGS) entry which is preliminary data.</text>
</comment>